<reference evidence="6" key="1">
    <citation type="journal article" date="2019" name="Int. J. Syst. Evol. Microbiol.">
        <title>The Global Catalogue of Microorganisms (GCM) 10K type strain sequencing project: providing services to taxonomists for standard genome sequencing and annotation.</title>
        <authorList>
            <consortium name="The Broad Institute Genomics Platform"/>
            <consortium name="The Broad Institute Genome Sequencing Center for Infectious Disease"/>
            <person name="Wu L."/>
            <person name="Ma J."/>
        </authorList>
    </citation>
    <scope>NUCLEOTIDE SEQUENCE [LARGE SCALE GENOMIC DNA]</scope>
    <source>
        <strain evidence="6">CCUG 56754</strain>
    </source>
</reference>
<comment type="caution">
    <text evidence="5">The sequence shown here is derived from an EMBL/GenBank/DDBJ whole genome shotgun (WGS) entry which is preliminary data.</text>
</comment>
<dbReference type="Proteomes" id="UP001597040">
    <property type="component" value="Unassembled WGS sequence"/>
</dbReference>
<comment type="similarity">
    <text evidence="3">Belongs to the aldehyde dehydrogenase family.</text>
</comment>
<proteinExistence type="inferred from homology"/>
<dbReference type="PROSITE" id="PS00687">
    <property type="entry name" value="ALDEHYDE_DEHYDR_GLU"/>
    <property type="match status" value="1"/>
</dbReference>
<feature type="active site" evidence="2">
    <location>
        <position position="253"/>
    </location>
</feature>
<evidence type="ECO:0000313" key="6">
    <source>
        <dbReference type="Proteomes" id="UP001597040"/>
    </source>
</evidence>
<dbReference type="InterPro" id="IPR015590">
    <property type="entry name" value="Aldehyde_DH_dom"/>
</dbReference>
<organism evidence="5 6">
    <name type="scientific">Virgibacillus byunsanensis</name>
    <dbReference type="NCBI Taxonomy" id="570945"/>
    <lineage>
        <taxon>Bacteria</taxon>
        <taxon>Bacillati</taxon>
        <taxon>Bacillota</taxon>
        <taxon>Bacilli</taxon>
        <taxon>Bacillales</taxon>
        <taxon>Bacillaceae</taxon>
        <taxon>Virgibacillus</taxon>
    </lineage>
</organism>
<dbReference type="SUPFAM" id="SSF53720">
    <property type="entry name" value="ALDH-like"/>
    <property type="match status" value="1"/>
</dbReference>
<gene>
    <name evidence="5" type="ORF">ACFQ3N_02655</name>
</gene>
<evidence type="ECO:0000256" key="3">
    <source>
        <dbReference type="RuleBase" id="RU003345"/>
    </source>
</evidence>
<dbReference type="Pfam" id="PF00171">
    <property type="entry name" value="Aldedh"/>
    <property type="match status" value="1"/>
</dbReference>
<dbReference type="Gene3D" id="3.40.309.10">
    <property type="entry name" value="Aldehyde Dehydrogenase, Chain A, domain 2"/>
    <property type="match status" value="1"/>
</dbReference>
<keyword evidence="6" id="KW-1185">Reference proteome</keyword>
<sequence>MSTEIQSYPKIFIGGEWVQPHSGRLIKSINPVTEEVWAEVAEADEIDIDIAVKAAREAFYGPWRRWTATERGASLRKMGDILLENAERLAFLETNDNGKPYRDTLGEIKRSAEWFYYYAGAADKIQGETIPNNPDSLAYTRREPVGVVGAITPWNSPISMYSWKIAPALAAGNTIVIKPAELTPVTSMEIARLSQDAGFPPGVINVVPGYGKVAGSSLAKHPLVNKIAFTGEYSTAQSIMKDAAVNLKRVSFECGGKAPHIIFDDADLDKALTVALHSAFRSTGQSCSLGSRLFVQRNIYKEFVKKLINRVRQIRVGMPLDKDTHIGPHTSKAQLDKTLQYIEIGKEEGAHLAVGGKQPEEFTRGYFVEPTVFTEVDNQSRLAQEEIFGPVLAIIPFDTDEDVLQMANNVQYGLVAGLWTKDIKRAHKFAADLEAGFISINTYRPIHWTLPYGGYKLSGYGRENGLEALHAYTEVKTVVVNLSDELPSDPFK</sequence>
<accession>A0ABW3LHB0</accession>
<evidence type="ECO:0000256" key="1">
    <source>
        <dbReference type="ARBA" id="ARBA00023002"/>
    </source>
</evidence>
<evidence type="ECO:0000313" key="5">
    <source>
        <dbReference type="EMBL" id="MFD1037325.1"/>
    </source>
</evidence>
<dbReference type="InterPro" id="IPR016162">
    <property type="entry name" value="Ald_DH_N"/>
</dbReference>
<evidence type="ECO:0000259" key="4">
    <source>
        <dbReference type="Pfam" id="PF00171"/>
    </source>
</evidence>
<protein>
    <submittedName>
        <fullName evidence="5">Aldehyde dehydrogenase</fullName>
    </submittedName>
</protein>
<keyword evidence="1 3" id="KW-0560">Oxidoreductase</keyword>
<dbReference type="Gene3D" id="3.40.605.10">
    <property type="entry name" value="Aldehyde Dehydrogenase, Chain A, domain 1"/>
    <property type="match status" value="1"/>
</dbReference>
<dbReference type="EMBL" id="JBHTKJ010000007">
    <property type="protein sequence ID" value="MFD1037325.1"/>
    <property type="molecule type" value="Genomic_DNA"/>
</dbReference>
<dbReference type="InterPro" id="IPR016163">
    <property type="entry name" value="Ald_DH_C"/>
</dbReference>
<evidence type="ECO:0000256" key="2">
    <source>
        <dbReference type="PROSITE-ProRule" id="PRU10007"/>
    </source>
</evidence>
<feature type="domain" description="Aldehyde dehydrogenase" evidence="4">
    <location>
        <begin position="17"/>
        <end position="478"/>
    </location>
</feature>
<name>A0ABW3LHB0_9BACI</name>
<dbReference type="CDD" id="cd07114">
    <property type="entry name" value="ALDH_DhaS"/>
    <property type="match status" value="1"/>
</dbReference>
<dbReference type="InterPro" id="IPR016161">
    <property type="entry name" value="Ald_DH/histidinol_DH"/>
</dbReference>
<dbReference type="PANTHER" id="PTHR11699">
    <property type="entry name" value="ALDEHYDE DEHYDROGENASE-RELATED"/>
    <property type="match status" value="1"/>
</dbReference>
<dbReference type="InterPro" id="IPR029510">
    <property type="entry name" value="Ald_DH_CS_GLU"/>
</dbReference>
<dbReference type="RefSeq" id="WP_390359281.1">
    <property type="nucleotide sequence ID" value="NZ_JBHTKJ010000007.1"/>
</dbReference>